<evidence type="ECO:0000256" key="1">
    <source>
        <dbReference type="SAM" id="MobiDB-lite"/>
    </source>
</evidence>
<feature type="signal peptide" evidence="2">
    <location>
        <begin position="1"/>
        <end position="21"/>
    </location>
</feature>
<comment type="caution">
    <text evidence="4">The sequence shown here is derived from an EMBL/GenBank/DDBJ whole genome shotgun (WGS) entry which is preliminary data.</text>
</comment>
<evidence type="ECO:0000313" key="5">
    <source>
        <dbReference type="Proteomes" id="UP001147700"/>
    </source>
</evidence>
<dbReference type="InterPro" id="IPR058502">
    <property type="entry name" value="PLL-like_beta-prop"/>
</dbReference>
<gene>
    <name evidence="4" type="ORF">OJ962_02945</name>
</gene>
<evidence type="ECO:0000259" key="3">
    <source>
        <dbReference type="Pfam" id="PF26607"/>
    </source>
</evidence>
<accession>A0ABT4RD39</accession>
<protein>
    <recommendedName>
        <fullName evidence="3">PLL-like beta propeller domain-containing protein</fullName>
    </recommendedName>
</protein>
<dbReference type="EMBL" id="JAPCID010000003">
    <property type="protein sequence ID" value="MDA0136438.1"/>
    <property type="molecule type" value="Genomic_DNA"/>
</dbReference>
<keyword evidence="2" id="KW-0732">Signal</keyword>
<name>A0ABT4RD39_9ACTN</name>
<dbReference type="SUPFAM" id="SSF89372">
    <property type="entry name" value="Fucose-specific lectin"/>
    <property type="match status" value="2"/>
</dbReference>
<organism evidence="4 5">
    <name type="scientific">Solirubrobacter deserti</name>
    <dbReference type="NCBI Taxonomy" id="2282478"/>
    <lineage>
        <taxon>Bacteria</taxon>
        <taxon>Bacillati</taxon>
        <taxon>Actinomycetota</taxon>
        <taxon>Thermoleophilia</taxon>
        <taxon>Solirubrobacterales</taxon>
        <taxon>Solirubrobacteraceae</taxon>
        <taxon>Solirubrobacter</taxon>
    </lineage>
</organism>
<proteinExistence type="predicted"/>
<dbReference type="Proteomes" id="UP001147700">
    <property type="component" value="Unassembled WGS sequence"/>
</dbReference>
<feature type="chain" id="PRO_5046507666" description="PLL-like beta propeller domain-containing protein" evidence="2">
    <location>
        <begin position="22"/>
        <end position="377"/>
    </location>
</feature>
<evidence type="ECO:0000256" key="2">
    <source>
        <dbReference type="SAM" id="SignalP"/>
    </source>
</evidence>
<sequence>MLRAAALVVLCFAAFAGSASADVFDDNPAAVATGPGAVTVYVRGADGGLLARSSADGAWGPWTAVPGLEAGSGPAAVRYGSSTMLFVRGAADSQLWTNTLTDGAWSGWLSLGGSLVSAPAAALRAGSTTVDVVARGTNNLIVRREFVGGGSGWGPWGALSTPMTAGPAATGTVYEGLSASNVLARGEDGGLRSIHLNGTAQPWADLGGFILGSPASASAAPNVIDVFARAGDSTLHHRPVSGGAWRRVDTQRLSSSPAAVSDTPGRELTFARVGSEIWTMTVTRAGTDTPAFGPWSSLGVPSPPGPPAPPPGPTDTDTDADGVPDPGDRCSTTPGAPSRSGCPAGLRADPSIRYRVVRGGIRVVAYYVKATRGPASW</sequence>
<dbReference type="RefSeq" id="WP_202955412.1">
    <property type="nucleotide sequence ID" value="NZ_JAPCID010000003.1"/>
</dbReference>
<feature type="compositionally biased region" description="Pro residues" evidence="1">
    <location>
        <begin position="301"/>
        <end position="313"/>
    </location>
</feature>
<dbReference type="Pfam" id="PF26607">
    <property type="entry name" value="DUF8189"/>
    <property type="match status" value="1"/>
</dbReference>
<dbReference type="Gene3D" id="2.120.10.70">
    <property type="entry name" value="Fucose-specific lectin"/>
    <property type="match status" value="2"/>
</dbReference>
<feature type="region of interest" description="Disordered" evidence="1">
    <location>
        <begin position="288"/>
        <end position="346"/>
    </location>
</feature>
<keyword evidence="5" id="KW-1185">Reference proteome</keyword>
<evidence type="ECO:0000313" key="4">
    <source>
        <dbReference type="EMBL" id="MDA0136438.1"/>
    </source>
</evidence>
<feature type="domain" description="PLL-like beta propeller" evidence="3">
    <location>
        <begin position="26"/>
        <end position="299"/>
    </location>
</feature>
<reference evidence="4" key="1">
    <citation type="submission" date="2022-10" db="EMBL/GenBank/DDBJ databases">
        <title>The WGS of Solirubrobacter sp. CPCC 204708.</title>
        <authorList>
            <person name="Jiang Z."/>
        </authorList>
    </citation>
    <scope>NUCLEOTIDE SEQUENCE</scope>
    <source>
        <strain evidence="4">CPCC 204708</strain>
    </source>
</reference>